<dbReference type="InterPro" id="IPR000847">
    <property type="entry name" value="LysR_HTH_N"/>
</dbReference>
<dbReference type="Proteomes" id="UP001284601">
    <property type="component" value="Unassembled WGS sequence"/>
</dbReference>
<dbReference type="PRINTS" id="PR00039">
    <property type="entry name" value="HTHLYSR"/>
</dbReference>
<keyword evidence="7" id="KW-1185">Reference proteome</keyword>
<evidence type="ECO:0000256" key="2">
    <source>
        <dbReference type="ARBA" id="ARBA00023015"/>
    </source>
</evidence>
<evidence type="ECO:0000313" key="6">
    <source>
        <dbReference type="EMBL" id="MDW5595024.1"/>
    </source>
</evidence>
<keyword evidence="2" id="KW-0805">Transcription regulation</keyword>
<dbReference type="Pfam" id="PF00126">
    <property type="entry name" value="HTH_1"/>
    <property type="match status" value="1"/>
</dbReference>
<dbReference type="RefSeq" id="WP_318597358.1">
    <property type="nucleotide sequence ID" value="NZ_JAWSTH010000026.1"/>
</dbReference>
<dbReference type="PANTHER" id="PTHR30346:SF28">
    <property type="entry name" value="HTH-TYPE TRANSCRIPTIONAL REGULATOR CYNR"/>
    <property type="match status" value="1"/>
</dbReference>
<evidence type="ECO:0000256" key="1">
    <source>
        <dbReference type="ARBA" id="ARBA00009437"/>
    </source>
</evidence>
<dbReference type="CDD" id="cd05466">
    <property type="entry name" value="PBP2_LTTR_substrate"/>
    <property type="match status" value="1"/>
</dbReference>
<feature type="domain" description="HTH lysR-type" evidence="5">
    <location>
        <begin position="1"/>
        <end position="58"/>
    </location>
</feature>
<dbReference type="InterPro" id="IPR036390">
    <property type="entry name" value="WH_DNA-bd_sf"/>
</dbReference>
<dbReference type="SUPFAM" id="SSF53850">
    <property type="entry name" value="Periplasmic binding protein-like II"/>
    <property type="match status" value="1"/>
</dbReference>
<dbReference type="Gene3D" id="1.10.10.10">
    <property type="entry name" value="Winged helix-like DNA-binding domain superfamily/Winged helix DNA-binding domain"/>
    <property type="match status" value="1"/>
</dbReference>
<evidence type="ECO:0000259" key="5">
    <source>
        <dbReference type="PROSITE" id="PS50931"/>
    </source>
</evidence>
<gene>
    <name evidence="6" type="ORF">R7226_11785</name>
</gene>
<proteinExistence type="inferred from homology"/>
<dbReference type="Pfam" id="PF03466">
    <property type="entry name" value="LysR_substrate"/>
    <property type="match status" value="1"/>
</dbReference>
<organism evidence="6 7">
    <name type="scientific">Conexibacter stalactiti</name>
    <dbReference type="NCBI Taxonomy" id="1940611"/>
    <lineage>
        <taxon>Bacteria</taxon>
        <taxon>Bacillati</taxon>
        <taxon>Actinomycetota</taxon>
        <taxon>Thermoleophilia</taxon>
        <taxon>Solirubrobacterales</taxon>
        <taxon>Conexibacteraceae</taxon>
        <taxon>Conexibacter</taxon>
    </lineage>
</organism>
<evidence type="ECO:0000256" key="3">
    <source>
        <dbReference type="ARBA" id="ARBA00023125"/>
    </source>
</evidence>
<evidence type="ECO:0000256" key="4">
    <source>
        <dbReference type="ARBA" id="ARBA00023163"/>
    </source>
</evidence>
<evidence type="ECO:0000313" key="7">
    <source>
        <dbReference type="Proteomes" id="UP001284601"/>
    </source>
</evidence>
<dbReference type="InterPro" id="IPR036388">
    <property type="entry name" value="WH-like_DNA-bd_sf"/>
</dbReference>
<name>A0ABU4HSI6_9ACTN</name>
<keyword evidence="3" id="KW-0238">DNA-binding</keyword>
<keyword evidence="4" id="KW-0804">Transcription</keyword>
<dbReference type="InterPro" id="IPR005119">
    <property type="entry name" value="LysR_subst-bd"/>
</dbReference>
<dbReference type="Gene3D" id="3.40.190.290">
    <property type="match status" value="1"/>
</dbReference>
<dbReference type="EMBL" id="JAWSTH010000026">
    <property type="protein sequence ID" value="MDW5595024.1"/>
    <property type="molecule type" value="Genomic_DNA"/>
</dbReference>
<comment type="similarity">
    <text evidence="1">Belongs to the LysR transcriptional regulatory family.</text>
</comment>
<reference evidence="7" key="1">
    <citation type="submission" date="2023-07" db="EMBL/GenBank/DDBJ databases">
        <title>Conexibacter stalactiti sp. nov., isolated from stalactites in a lava cave and emended description of the genus Conexibacter.</title>
        <authorList>
            <person name="Lee S.D."/>
        </authorList>
    </citation>
    <scope>NUCLEOTIDE SEQUENCE [LARGE SCALE GENOMIC DNA]</scope>
    <source>
        <strain evidence="7">KCTC 39840</strain>
    </source>
</reference>
<dbReference type="PANTHER" id="PTHR30346">
    <property type="entry name" value="TRANSCRIPTIONAL DUAL REGULATOR HCAR-RELATED"/>
    <property type="match status" value="1"/>
</dbReference>
<comment type="caution">
    <text evidence="6">The sequence shown here is derived from an EMBL/GenBank/DDBJ whole genome shotgun (WGS) entry which is preliminary data.</text>
</comment>
<dbReference type="SUPFAM" id="SSF46785">
    <property type="entry name" value="Winged helix' DNA-binding domain"/>
    <property type="match status" value="1"/>
</dbReference>
<sequence>MKLGQLRYFVALADTGSFTRAAAVTHVAQPSLSQQIRALEAELGGELVERHARGIRLTAAGAAFLPEARAAVDASDRARDAALQELGRTPRTIDIVTVRSLAMTVVPQTIERWYRKHPEFLIRLHEYSSSPQTERAALASSGRLGIGPMPVTWSGPVRSLGWDELVAIVPVDDPGAAFDPIELASLSERSWVLYERNHGLRSVTDAACAAVGYMPRPAAETGQIETAARLAASGLGPSLVPRHTVPRDLEPAVRLLDPPLMWEVAAYSRTTWPRYVDAYLDLFRGTALDRVPPEQIQHVSPSEFAATDEE</sequence>
<dbReference type="PROSITE" id="PS50931">
    <property type="entry name" value="HTH_LYSR"/>
    <property type="match status" value="1"/>
</dbReference>
<protein>
    <submittedName>
        <fullName evidence="6">LysR family transcriptional regulator</fullName>
    </submittedName>
</protein>
<accession>A0ABU4HSI6</accession>